<evidence type="ECO:0000256" key="6">
    <source>
        <dbReference type="SAM" id="MobiDB-lite"/>
    </source>
</evidence>
<proteinExistence type="inferred from homology"/>
<dbReference type="NCBIfam" id="TIGR01766">
    <property type="entry name" value="IS200/IS605 family accessory protein TnpB-like domain"/>
    <property type="match status" value="1"/>
</dbReference>
<keyword evidence="10" id="KW-1185">Reference proteome</keyword>
<organism evidence="9 10">
    <name type="scientific">Lentzea aerocolonigenes</name>
    <name type="common">Lechevalieria aerocolonigenes</name>
    <name type="synonym">Saccharothrix aerocolonigenes</name>
    <dbReference type="NCBI Taxonomy" id="68170"/>
    <lineage>
        <taxon>Bacteria</taxon>
        <taxon>Bacillati</taxon>
        <taxon>Actinomycetota</taxon>
        <taxon>Actinomycetes</taxon>
        <taxon>Pseudonocardiales</taxon>
        <taxon>Pseudonocardiaceae</taxon>
        <taxon>Lentzea</taxon>
    </lineage>
</organism>
<gene>
    <name evidence="9" type="ORF">UK23_02530</name>
</gene>
<evidence type="ECO:0000313" key="10">
    <source>
        <dbReference type="Proteomes" id="UP000033393"/>
    </source>
</evidence>
<evidence type="ECO:0000313" key="9">
    <source>
        <dbReference type="EMBL" id="KJK52934.1"/>
    </source>
</evidence>
<dbReference type="EMBL" id="JYJG01000007">
    <property type="protein sequence ID" value="KJK52934.1"/>
    <property type="molecule type" value="Genomic_DNA"/>
</dbReference>
<dbReference type="PANTHER" id="PTHR30405:SF11">
    <property type="entry name" value="RNA-GUIDED DNA ENDONUCLEASE RV2885C-RELATED"/>
    <property type="match status" value="1"/>
</dbReference>
<dbReference type="GO" id="GO:0003677">
    <property type="term" value="F:DNA binding"/>
    <property type="evidence" value="ECO:0007669"/>
    <property type="project" value="UniProtKB-KW"/>
</dbReference>
<comment type="similarity">
    <text evidence="2">In the N-terminal section; belongs to the transposase 2 family.</text>
</comment>
<dbReference type="InterPro" id="IPR051399">
    <property type="entry name" value="RNA-guided_DNA_endo/Transpos"/>
</dbReference>
<keyword evidence="3" id="KW-0815">Transposition</keyword>
<dbReference type="AlphaFoldDB" id="A0A0F0HBB6"/>
<evidence type="ECO:0000256" key="4">
    <source>
        <dbReference type="ARBA" id="ARBA00023125"/>
    </source>
</evidence>
<keyword evidence="5" id="KW-0233">DNA recombination</keyword>
<evidence type="ECO:0000256" key="3">
    <source>
        <dbReference type="ARBA" id="ARBA00022578"/>
    </source>
</evidence>
<dbReference type="Proteomes" id="UP000033393">
    <property type="component" value="Unassembled WGS sequence"/>
</dbReference>
<evidence type="ECO:0000256" key="5">
    <source>
        <dbReference type="ARBA" id="ARBA00023172"/>
    </source>
</evidence>
<feature type="region of interest" description="Disordered" evidence="6">
    <location>
        <begin position="207"/>
        <end position="247"/>
    </location>
</feature>
<dbReference type="PANTHER" id="PTHR30405">
    <property type="entry name" value="TRANSPOSASE"/>
    <property type="match status" value="1"/>
</dbReference>
<reference evidence="9 10" key="1">
    <citation type="submission" date="2015-02" db="EMBL/GenBank/DDBJ databases">
        <authorList>
            <person name="Ju K.-S."/>
            <person name="Doroghazi J.R."/>
            <person name="Metcalf W."/>
        </authorList>
    </citation>
    <scope>NUCLEOTIDE SEQUENCE [LARGE SCALE GENOMIC DNA]</scope>
    <source>
        <strain evidence="9 10">NRRL B-16140</strain>
    </source>
</reference>
<evidence type="ECO:0000259" key="7">
    <source>
        <dbReference type="Pfam" id="PF01385"/>
    </source>
</evidence>
<feature type="compositionally biased region" description="Basic residues" evidence="6">
    <location>
        <begin position="215"/>
        <end position="247"/>
    </location>
</feature>
<comment type="caution">
    <text evidence="9">The sequence shown here is derived from an EMBL/GenBank/DDBJ whole genome shotgun (WGS) entry which is preliminary data.</text>
</comment>
<evidence type="ECO:0000256" key="2">
    <source>
        <dbReference type="ARBA" id="ARBA00011044"/>
    </source>
</evidence>
<name>A0A0F0HBB6_LENAE</name>
<dbReference type="Pfam" id="PF01385">
    <property type="entry name" value="OrfB_IS605"/>
    <property type="match status" value="1"/>
</dbReference>
<sequence length="390" mass="43737">MQVRLLPTPEQSAALLTTLHVCNAAGSWLSEQMHAAGEFRKFDVQKRFYVQLRERFGLAAQPTIRVISKTVDAYTTLRANLTAGNYGRPESDRRRKVESRPIVFRPEAGQPFDARCLSWRLAEAGREGTVSIWSTAGRLRGVRIMGHPGHLALLRSRSIGETDLVNRDGVWTLHAVVDGSQAPHREPVHGFLGIDMGIVNLATTSDGDRMSGARLNRHRKRQQRLRRRLQAKKTSSSRRLLKKRRRKERRFAADVNHQISKRIVAEAERTGRGIAVEQLTGIRDRVRLRKPQRATLHSWSFAQLGQFLAYKAERAGIAFVRVDPAYTSQQCSSCGEIDKKNRRSQASYVCGRCGFVGHADHNAARNIATRGVACWGEVMRPHAAPTLAAS</sequence>
<evidence type="ECO:0000256" key="1">
    <source>
        <dbReference type="ARBA" id="ARBA00008761"/>
    </source>
</evidence>
<feature type="domain" description="Cas12f1-like TNB" evidence="8">
    <location>
        <begin position="301"/>
        <end position="367"/>
    </location>
</feature>
<protein>
    <submittedName>
        <fullName evidence="9">Transposase</fullName>
    </submittedName>
</protein>
<dbReference type="GO" id="GO:0006310">
    <property type="term" value="P:DNA recombination"/>
    <property type="evidence" value="ECO:0007669"/>
    <property type="project" value="UniProtKB-KW"/>
</dbReference>
<dbReference type="GO" id="GO:0032196">
    <property type="term" value="P:transposition"/>
    <property type="evidence" value="ECO:0007669"/>
    <property type="project" value="UniProtKB-KW"/>
</dbReference>
<comment type="similarity">
    <text evidence="1">In the C-terminal section; belongs to the transposase 35 family.</text>
</comment>
<dbReference type="NCBIfam" id="NF040570">
    <property type="entry name" value="guided_TnpB"/>
    <property type="match status" value="1"/>
</dbReference>
<feature type="domain" description="Probable transposase IS891/IS1136/IS1341" evidence="7">
    <location>
        <begin position="183"/>
        <end position="270"/>
    </location>
</feature>
<accession>A0A0F0HBB6</accession>
<dbReference type="InterPro" id="IPR001959">
    <property type="entry name" value="Transposase"/>
</dbReference>
<evidence type="ECO:0000259" key="8">
    <source>
        <dbReference type="Pfam" id="PF07282"/>
    </source>
</evidence>
<dbReference type="PATRIC" id="fig|68170.10.peg.3681"/>
<dbReference type="Pfam" id="PF07282">
    <property type="entry name" value="Cas12f1-like_TNB"/>
    <property type="match status" value="1"/>
</dbReference>
<keyword evidence="4" id="KW-0238">DNA-binding</keyword>
<dbReference type="InterPro" id="IPR010095">
    <property type="entry name" value="Cas12f1-like_TNB"/>
</dbReference>